<reference evidence="1 2" key="1">
    <citation type="journal article" date="2019" name="Nat. Ecol. Evol.">
        <title>Megaphylogeny resolves global patterns of mushroom evolution.</title>
        <authorList>
            <person name="Varga T."/>
            <person name="Krizsan K."/>
            <person name="Foldi C."/>
            <person name="Dima B."/>
            <person name="Sanchez-Garcia M."/>
            <person name="Sanchez-Ramirez S."/>
            <person name="Szollosi G.J."/>
            <person name="Szarkandi J.G."/>
            <person name="Papp V."/>
            <person name="Albert L."/>
            <person name="Andreopoulos W."/>
            <person name="Angelini C."/>
            <person name="Antonin V."/>
            <person name="Barry K.W."/>
            <person name="Bougher N.L."/>
            <person name="Buchanan P."/>
            <person name="Buyck B."/>
            <person name="Bense V."/>
            <person name="Catcheside P."/>
            <person name="Chovatia M."/>
            <person name="Cooper J."/>
            <person name="Damon W."/>
            <person name="Desjardin D."/>
            <person name="Finy P."/>
            <person name="Geml J."/>
            <person name="Haridas S."/>
            <person name="Hughes K."/>
            <person name="Justo A."/>
            <person name="Karasinski D."/>
            <person name="Kautmanova I."/>
            <person name="Kiss B."/>
            <person name="Kocsube S."/>
            <person name="Kotiranta H."/>
            <person name="LaButti K.M."/>
            <person name="Lechner B.E."/>
            <person name="Liimatainen K."/>
            <person name="Lipzen A."/>
            <person name="Lukacs Z."/>
            <person name="Mihaltcheva S."/>
            <person name="Morgado L.N."/>
            <person name="Niskanen T."/>
            <person name="Noordeloos M.E."/>
            <person name="Ohm R.A."/>
            <person name="Ortiz-Santana B."/>
            <person name="Ovrebo C."/>
            <person name="Racz N."/>
            <person name="Riley R."/>
            <person name="Savchenko A."/>
            <person name="Shiryaev A."/>
            <person name="Soop K."/>
            <person name="Spirin V."/>
            <person name="Szebenyi C."/>
            <person name="Tomsovsky M."/>
            <person name="Tulloss R.E."/>
            <person name="Uehling J."/>
            <person name="Grigoriev I.V."/>
            <person name="Vagvolgyi C."/>
            <person name="Papp T."/>
            <person name="Martin F.M."/>
            <person name="Miettinen O."/>
            <person name="Hibbett D.S."/>
            <person name="Nagy L.G."/>
        </authorList>
    </citation>
    <scope>NUCLEOTIDE SEQUENCE [LARGE SCALE GENOMIC DNA]</scope>
    <source>
        <strain evidence="1 2">CBS 309.79</strain>
    </source>
</reference>
<organism evidence="1 2">
    <name type="scientific">Pterulicium gracile</name>
    <dbReference type="NCBI Taxonomy" id="1884261"/>
    <lineage>
        <taxon>Eukaryota</taxon>
        <taxon>Fungi</taxon>
        <taxon>Dikarya</taxon>
        <taxon>Basidiomycota</taxon>
        <taxon>Agaricomycotina</taxon>
        <taxon>Agaricomycetes</taxon>
        <taxon>Agaricomycetidae</taxon>
        <taxon>Agaricales</taxon>
        <taxon>Pleurotineae</taxon>
        <taxon>Pterulaceae</taxon>
        <taxon>Pterulicium</taxon>
    </lineage>
</organism>
<evidence type="ECO:0000313" key="2">
    <source>
        <dbReference type="Proteomes" id="UP000305067"/>
    </source>
</evidence>
<sequence length="464" mass="52181">MEASVKGIYHHDVDETSRTSNPFELLSNLQRPTNPGCVEEKKSQCDFDSLVHCIDQSWNFGNAFGAETILQLEVSAARQERLPLGPLQDSTRASGQLGTLTDHLESSDIDDTESLDCDLHVRSRFSSWTTSDDTAPLLPLVKHQLEASNTSRSAIRIAARRRASAPSTFDSQPSNRDTSPLLHAFHSMSASLHFNMVNLETSFLRNRDIGENLHSRLSRGLIDACENWGHYLEASSSGELVPWDLIDDFLATKFLFWLEVLSLTGGVERAIPMLHSLARRELRNGLGSWMQCFLTSAIEFIDEYAECMNSSTPHIYASCFLFPPPPHQLNLFFNHYASQINTAGVVDDPIDIRYDNSNERYSIIRRWSRVSTVSTSSAQEVGRVVVKMNTTGWILGPSRELLLWVPERHRADLRGEGKRRDGRFAVEQEEDSKIVHVDVSRLLAGSEWLTCMSGIEAEPRRGSM</sequence>
<dbReference type="Proteomes" id="UP000305067">
    <property type="component" value="Unassembled WGS sequence"/>
</dbReference>
<dbReference type="STRING" id="1884261.A0A5C3QSF9"/>
<protein>
    <submittedName>
        <fullName evidence="1">Uncharacterized protein</fullName>
    </submittedName>
</protein>
<evidence type="ECO:0000313" key="1">
    <source>
        <dbReference type="EMBL" id="TFL04903.1"/>
    </source>
</evidence>
<keyword evidence="2" id="KW-1185">Reference proteome</keyword>
<name>A0A5C3QSF9_9AGAR</name>
<proteinExistence type="predicted"/>
<accession>A0A5C3QSF9</accession>
<gene>
    <name evidence="1" type="ORF">BDV98DRAFT_278039</name>
</gene>
<dbReference type="AlphaFoldDB" id="A0A5C3QSF9"/>
<dbReference type="EMBL" id="ML178817">
    <property type="protein sequence ID" value="TFL04903.1"/>
    <property type="molecule type" value="Genomic_DNA"/>
</dbReference>
<dbReference type="OrthoDB" id="3266532at2759"/>